<protein>
    <recommendedName>
        <fullName evidence="3">Formate dehydrogenase</fullName>
    </recommendedName>
</protein>
<dbReference type="Proteomes" id="UP001500575">
    <property type="component" value="Unassembled WGS sequence"/>
</dbReference>
<accession>A0ABP5JPD5</accession>
<evidence type="ECO:0008006" key="3">
    <source>
        <dbReference type="Google" id="ProtNLM"/>
    </source>
</evidence>
<evidence type="ECO:0000313" key="2">
    <source>
        <dbReference type="Proteomes" id="UP001500575"/>
    </source>
</evidence>
<keyword evidence="2" id="KW-1185">Reference proteome</keyword>
<dbReference type="Pfam" id="PF11390">
    <property type="entry name" value="FdsD"/>
    <property type="match status" value="1"/>
</dbReference>
<proteinExistence type="predicted"/>
<comment type="caution">
    <text evidence="1">The sequence shown here is derived from an EMBL/GenBank/DDBJ whole genome shotgun (WGS) entry which is preliminary data.</text>
</comment>
<evidence type="ECO:0000313" key="1">
    <source>
        <dbReference type="EMBL" id="GAA2120866.1"/>
    </source>
</evidence>
<dbReference type="InterPro" id="IPR021074">
    <property type="entry name" value="Formate_DH_dsu"/>
</dbReference>
<reference evidence="2" key="1">
    <citation type="journal article" date="2019" name="Int. J. Syst. Evol. Microbiol.">
        <title>The Global Catalogue of Microorganisms (GCM) 10K type strain sequencing project: providing services to taxonomists for standard genome sequencing and annotation.</title>
        <authorList>
            <consortium name="The Broad Institute Genomics Platform"/>
            <consortium name="The Broad Institute Genome Sequencing Center for Infectious Disease"/>
            <person name="Wu L."/>
            <person name="Ma J."/>
        </authorList>
    </citation>
    <scope>NUCLEOTIDE SEQUENCE [LARGE SCALE GENOMIC DNA]</scope>
    <source>
        <strain evidence="2">JCM 16021</strain>
    </source>
</reference>
<sequence>MNALTKVEARMGNDIARQFAHLPASEAAEAIARHIETFWDPRMRRALEALVAEKDDSLDPLVVDAAGRLATHVARAEPDAQP</sequence>
<dbReference type="EMBL" id="BAAAQQ010000007">
    <property type="protein sequence ID" value="GAA2120866.1"/>
    <property type="molecule type" value="Genomic_DNA"/>
</dbReference>
<organism evidence="1 2">
    <name type="scientific">Nocardioides bigeumensis</name>
    <dbReference type="NCBI Taxonomy" id="433657"/>
    <lineage>
        <taxon>Bacteria</taxon>
        <taxon>Bacillati</taxon>
        <taxon>Actinomycetota</taxon>
        <taxon>Actinomycetes</taxon>
        <taxon>Propionibacteriales</taxon>
        <taxon>Nocardioidaceae</taxon>
        <taxon>Nocardioides</taxon>
    </lineage>
</organism>
<gene>
    <name evidence="1" type="ORF">GCM10009843_14620</name>
</gene>
<name>A0ABP5JPD5_9ACTN</name>
<dbReference type="RefSeq" id="WP_344303022.1">
    <property type="nucleotide sequence ID" value="NZ_BAAAQQ010000007.1"/>
</dbReference>